<proteinExistence type="predicted"/>
<keyword evidence="7" id="KW-1185">Reference proteome</keyword>
<feature type="domain" description="Alpha-N-acetylglucosaminidase N-terminal" evidence="4">
    <location>
        <begin position="26"/>
        <end position="116"/>
    </location>
</feature>
<dbReference type="InterPro" id="IPR024733">
    <property type="entry name" value="NAGLU_tim-barrel"/>
</dbReference>
<dbReference type="Pfam" id="PF05089">
    <property type="entry name" value="NAGLU"/>
    <property type="match status" value="1"/>
</dbReference>
<feature type="domain" description="Alpha-N-acetylglucosaminidase C-terminal" evidence="5">
    <location>
        <begin position="480"/>
        <end position="759"/>
    </location>
</feature>
<dbReference type="InParanoid" id="A0A1Y2E756"/>
<dbReference type="AlphaFoldDB" id="A0A1Y2E756"/>
<dbReference type="InterPro" id="IPR024240">
    <property type="entry name" value="NAGLU_N"/>
</dbReference>
<dbReference type="InterPro" id="IPR029018">
    <property type="entry name" value="Hex-like_dom2"/>
</dbReference>
<dbReference type="Gene3D" id="3.20.20.80">
    <property type="entry name" value="Glycosidases"/>
    <property type="match status" value="1"/>
</dbReference>
<sequence length="790" mass="88281">MHLLYVLSIAFALSYSAASATTTVEGVKALVERRLPNHTGSFSFAIVNGTASTDTGVSKPNDAFTVSNGVNGTIHVEGNSGIALATGLHWYLSNVAHVDIYWFIGSHLHLAPRPLPRLNNTYLGDSIVPWRYHFNTVTFSYTTAFWTWEDWELQLDWMALRGINLPLAWVGYEKILVDVFREVGFADTDISDFLSGPAFQAWNRFGNLQGSWGPGQLPLSWINSQFELNKKIVARMVELGMKPAMPSFTGFVPPAIYTLYKNATIVNGSAYGYEGLFPRRNTNVTFLSPSNPLFGRMQKSFIAKQKAAYGNVSHIYTLDQYNENVPFSGDLDYLRNISSNTYASLRAADPQAVWMLQGWVFYAARDFWSNTRVETYLSGVEDENMIILDLFSESQPQWQRTNNYFGKPWIWCMLHDFGGSMSLYGQVENSTVNPIQALANESSTMVGMGLTMEGQEGNEVLYDLVLDQAWSSKPIDTTTYFEDWVTSRYGPQLTVPQGLYRAWDIMRQTVYNNTNLTAAISVPKSILELQPNTSVMFDILGHSPDAMLYDHNLLLSAWMHLYSAANDDQSLWQNPAYIFDVTDITRQVLANAFNQLYHAFVTAANVSRNSSTSRTAGQKMLDLLDDLDAVLLSSGQRHFSLSDWIASARAWASPPLLGNNSDTVEPGSPAFGANMSTSQTADYYEYQARNQITIWGPTGQIPDYASKQWAGLVRSYYRKRWELFVEYTLNSTTSPEGVNEGLAVALTEFSLGWCLEKWDDEAGDGSLSAPSDGLAEVVAGVVKRWPSIFS</sequence>
<accession>A0A1Y2E756</accession>
<dbReference type="Pfam" id="PF12971">
    <property type="entry name" value="NAGLU_N"/>
    <property type="match status" value="1"/>
</dbReference>
<reference evidence="6 7" key="1">
    <citation type="submission" date="2016-07" db="EMBL/GenBank/DDBJ databases">
        <title>Pervasive Adenine N6-methylation of Active Genes in Fungi.</title>
        <authorList>
            <consortium name="DOE Joint Genome Institute"/>
            <person name="Mondo S.J."/>
            <person name="Dannebaum R.O."/>
            <person name="Kuo R.C."/>
            <person name="Labutti K."/>
            <person name="Haridas S."/>
            <person name="Kuo A."/>
            <person name="Salamov A."/>
            <person name="Ahrendt S.R."/>
            <person name="Lipzen A."/>
            <person name="Sullivan W."/>
            <person name="Andreopoulos W.B."/>
            <person name="Clum A."/>
            <person name="Lindquist E."/>
            <person name="Daum C."/>
            <person name="Ramamoorthy G.K."/>
            <person name="Gryganskyi A."/>
            <person name="Culley D."/>
            <person name="Magnuson J.K."/>
            <person name="James T.Y."/>
            <person name="O'Malley M.A."/>
            <person name="Stajich J.E."/>
            <person name="Spatafora J.W."/>
            <person name="Visel A."/>
            <person name="Grigoriev I.V."/>
        </authorList>
    </citation>
    <scope>NUCLEOTIDE SEQUENCE [LARGE SCALE GENOMIC DNA]</scope>
    <source>
        <strain evidence="6 7">CBS 129021</strain>
    </source>
</reference>
<dbReference type="GO" id="GO:0016787">
    <property type="term" value="F:hydrolase activity"/>
    <property type="evidence" value="ECO:0007669"/>
    <property type="project" value="UniProtKB-KW"/>
</dbReference>
<dbReference type="InterPro" id="IPR007781">
    <property type="entry name" value="NAGLU"/>
</dbReference>
<feature type="domain" description="Alpha-N-acetylglucosaminidase tim-barrel" evidence="3">
    <location>
        <begin position="131"/>
        <end position="471"/>
    </location>
</feature>
<dbReference type="GeneID" id="63771776"/>
<dbReference type="Gene3D" id="1.20.120.670">
    <property type="entry name" value="N-acetyl-b-d-glucoasminidase"/>
    <property type="match status" value="1"/>
</dbReference>
<dbReference type="Gene3D" id="3.30.379.10">
    <property type="entry name" value="Chitobiase/beta-hexosaminidase domain 2-like"/>
    <property type="match status" value="1"/>
</dbReference>
<comment type="caution">
    <text evidence="6">The sequence shown here is derived from an EMBL/GenBank/DDBJ whole genome shotgun (WGS) entry which is preliminary data.</text>
</comment>
<keyword evidence="1" id="KW-0378">Hydrolase</keyword>
<evidence type="ECO:0000259" key="5">
    <source>
        <dbReference type="Pfam" id="PF12972"/>
    </source>
</evidence>
<feature type="signal peptide" evidence="2">
    <location>
        <begin position="1"/>
        <end position="19"/>
    </location>
</feature>
<evidence type="ECO:0000256" key="1">
    <source>
        <dbReference type="ARBA" id="ARBA00022801"/>
    </source>
</evidence>
<dbReference type="Proteomes" id="UP000193689">
    <property type="component" value="Unassembled WGS sequence"/>
</dbReference>
<dbReference type="OrthoDB" id="64736at2759"/>
<evidence type="ECO:0000259" key="3">
    <source>
        <dbReference type="Pfam" id="PF05089"/>
    </source>
</evidence>
<keyword evidence="2" id="KW-0732">Signal</keyword>
<dbReference type="PANTHER" id="PTHR12872:SF1">
    <property type="entry name" value="ALPHA-N-ACETYLGLUCOSAMINIDASE"/>
    <property type="match status" value="1"/>
</dbReference>
<name>A0A1Y2E756_9PEZI</name>
<gene>
    <name evidence="6" type="ORF">BCR38DRAFT_337850</name>
</gene>
<dbReference type="RefSeq" id="XP_040717788.1">
    <property type="nucleotide sequence ID" value="XM_040855564.1"/>
</dbReference>
<dbReference type="InterPro" id="IPR024732">
    <property type="entry name" value="NAGLU_C"/>
</dbReference>
<evidence type="ECO:0000313" key="7">
    <source>
        <dbReference type="Proteomes" id="UP000193689"/>
    </source>
</evidence>
<evidence type="ECO:0000259" key="4">
    <source>
        <dbReference type="Pfam" id="PF12971"/>
    </source>
</evidence>
<dbReference type="Pfam" id="PF12972">
    <property type="entry name" value="NAGLU_C"/>
    <property type="match status" value="1"/>
</dbReference>
<organism evidence="6 7">
    <name type="scientific">Pseudomassariella vexata</name>
    <dbReference type="NCBI Taxonomy" id="1141098"/>
    <lineage>
        <taxon>Eukaryota</taxon>
        <taxon>Fungi</taxon>
        <taxon>Dikarya</taxon>
        <taxon>Ascomycota</taxon>
        <taxon>Pezizomycotina</taxon>
        <taxon>Sordariomycetes</taxon>
        <taxon>Xylariomycetidae</taxon>
        <taxon>Amphisphaeriales</taxon>
        <taxon>Pseudomassariaceae</taxon>
        <taxon>Pseudomassariella</taxon>
    </lineage>
</organism>
<dbReference type="PANTHER" id="PTHR12872">
    <property type="entry name" value="ALPHA-N-ACETYLGLUCOSAMINIDASE"/>
    <property type="match status" value="1"/>
</dbReference>
<evidence type="ECO:0000256" key="2">
    <source>
        <dbReference type="SAM" id="SignalP"/>
    </source>
</evidence>
<dbReference type="EMBL" id="MCFJ01000004">
    <property type="protein sequence ID" value="ORY67164.1"/>
    <property type="molecule type" value="Genomic_DNA"/>
</dbReference>
<dbReference type="STRING" id="1141098.A0A1Y2E756"/>
<feature type="chain" id="PRO_5010988846" evidence="2">
    <location>
        <begin position="20"/>
        <end position="790"/>
    </location>
</feature>
<evidence type="ECO:0000313" key="6">
    <source>
        <dbReference type="EMBL" id="ORY67164.1"/>
    </source>
</evidence>
<protein>
    <submittedName>
        <fullName evidence="6">Putative alpha-N-acetylglucosaminidase</fullName>
    </submittedName>
</protein>